<dbReference type="Gene3D" id="3.40.190.150">
    <property type="entry name" value="Bordetella uptake gene, domain 1"/>
    <property type="match status" value="1"/>
</dbReference>
<feature type="chain" id="PRO_5018172618" evidence="2">
    <location>
        <begin position="22"/>
        <end position="324"/>
    </location>
</feature>
<name>A0A3P4B2Q8_9BURK</name>
<dbReference type="InterPro" id="IPR005064">
    <property type="entry name" value="BUG"/>
</dbReference>
<feature type="signal peptide" evidence="2">
    <location>
        <begin position="1"/>
        <end position="21"/>
    </location>
</feature>
<evidence type="ECO:0000313" key="3">
    <source>
        <dbReference type="EMBL" id="VCU70579.1"/>
    </source>
</evidence>
<gene>
    <name evidence="3" type="ORF">PIGHUM_02655</name>
</gene>
<dbReference type="Proteomes" id="UP000277294">
    <property type="component" value="Unassembled WGS sequence"/>
</dbReference>
<dbReference type="EMBL" id="UWPJ01000022">
    <property type="protein sequence ID" value="VCU70579.1"/>
    <property type="molecule type" value="Genomic_DNA"/>
</dbReference>
<dbReference type="InterPro" id="IPR042100">
    <property type="entry name" value="Bug_dom1"/>
</dbReference>
<dbReference type="PANTHER" id="PTHR42928:SF5">
    <property type="entry name" value="BLR1237 PROTEIN"/>
    <property type="match status" value="1"/>
</dbReference>
<dbReference type="AlphaFoldDB" id="A0A3P4B2Q8"/>
<keyword evidence="3" id="KW-0675">Receptor</keyword>
<reference evidence="3 4" key="1">
    <citation type="submission" date="2018-10" db="EMBL/GenBank/DDBJ databases">
        <authorList>
            <person name="Criscuolo A."/>
        </authorList>
    </citation>
    <scope>NUCLEOTIDE SEQUENCE [LARGE SCALE GENOMIC DNA]</scope>
    <source>
        <strain evidence="3">DnA1</strain>
    </source>
</reference>
<dbReference type="PIRSF" id="PIRSF017082">
    <property type="entry name" value="YflP"/>
    <property type="match status" value="1"/>
</dbReference>
<dbReference type="Pfam" id="PF03401">
    <property type="entry name" value="TctC"/>
    <property type="match status" value="1"/>
</dbReference>
<dbReference type="PANTHER" id="PTHR42928">
    <property type="entry name" value="TRICARBOXYLATE-BINDING PROTEIN"/>
    <property type="match status" value="1"/>
</dbReference>
<dbReference type="SUPFAM" id="SSF53850">
    <property type="entry name" value="Periplasmic binding protein-like II"/>
    <property type="match status" value="1"/>
</dbReference>
<keyword evidence="2" id="KW-0732">Signal</keyword>
<dbReference type="Gene3D" id="3.40.190.10">
    <property type="entry name" value="Periplasmic binding protein-like II"/>
    <property type="match status" value="1"/>
</dbReference>
<organism evidence="3 4">
    <name type="scientific">Pigmentiphaga humi</name>
    <dbReference type="NCBI Taxonomy" id="2478468"/>
    <lineage>
        <taxon>Bacteria</taxon>
        <taxon>Pseudomonadati</taxon>
        <taxon>Pseudomonadota</taxon>
        <taxon>Betaproteobacteria</taxon>
        <taxon>Burkholderiales</taxon>
        <taxon>Alcaligenaceae</taxon>
        <taxon>Pigmentiphaga</taxon>
    </lineage>
</organism>
<accession>A0A3P4B2Q8</accession>
<proteinExistence type="inferred from homology"/>
<sequence>MHRFIARCAVAAMFVCASAAAQKPSPSYPERPVRIVVPYGPGTGPDLIARVYAEQLGRQSGQAFVVENRLGAGGKIGTEAVADATADGYTLLLGGKDTHGILTHLYPGWRVNPEKDFAPVALLARIQNILLAAPKLPVSTPQEFIALAKQKELRYGTPGVGTNLHLMAAYLESRYGLKLLHIPYSRSFAEALPALARGELDLVVAGMPPAMPLVKDGRIKAVAVTGTQRSRFAPDIPTFAEAGVDGLESGGWFALFAPKGTPPAVVDWLSRQVAEGAKTQSVTDKLAGVYAEPAASSPADLAKLVHDETLRWGKVVTESGIKIE</sequence>
<keyword evidence="4" id="KW-1185">Reference proteome</keyword>
<dbReference type="RefSeq" id="WP_160142255.1">
    <property type="nucleotide sequence ID" value="NZ_UWPJ01000022.1"/>
</dbReference>
<dbReference type="OrthoDB" id="8676238at2"/>
<evidence type="ECO:0000256" key="1">
    <source>
        <dbReference type="ARBA" id="ARBA00006987"/>
    </source>
</evidence>
<evidence type="ECO:0000313" key="4">
    <source>
        <dbReference type="Proteomes" id="UP000277294"/>
    </source>
</evidence>
<evidence type="ECO:0000256" key="2">
    <source>
        <dbReference type="SAM" id="SignalP"/>
    </source>
</evidence>
<comment type="similarity">
    <text evidence="1">Belongs to the UPF0065 (bug) family.</text>
</comment>
<protein>
    <submittedName>
        <fullName evidence="3">Tripartite tricarboxylate transporter family receptor</fullName>
    </submittedName>
</protein>